<keyword evidence="3" id="KW-1185">Reference proteome</keyword>
<feature type="region of interest" description="Disordered" evidence="1">
    <location>
        <begin position="130"/>
        <end position="155"/>
    </location>
</feature>
<protein>
    <submittedName>
        <fullName evidence="4">Uncharacterized protein LOC108038006</fullName>
    </submittedName>
</protein>
<dbReference type="EnsemblMetazoa" id="XM_017114691.2">
    <property type="protein sequence ID" value="XP_016970180.1"/>
    <property type="gene ID" value="LOC108038006"/>
</dbReference>
<reference evidence="2" key="3">
    <citation type="submission" date="2025-05" db="UniProtKB">
        <authorList>
            <consortium name="EnsemblMetazoa"/>
        </authorList>
    </citation>
    <scope>IDENTIFICATION</scope>
</reference>
<dbReference type="EnsemblMetazoa" id="XM_044461765.1">
    <property type="protein sequence ID" value="XP_044317700.1"/>
    <property type="gene ID" value="LOC108038006"/>
</dbReference>
<sequence>MKTNPQKKECLKNGQRKIDGSNFPARRIPNNVLKRTLEIATSSEDGFWLNKNTSCAPSTNYELYSGTKRSVTSEKLRLARDCLMQRDYKNLAKILASNHFGDTLLQKASFTVFMEYAGCLQKCPKLKAKTAAKSQKEQTPPKNSTVEEKTLQSIS</sequence>
<evidence type="ECO:0000256" key="1">
    <source>
        <dbReference type="SAM" id="MobiDB-lite"/>
    </source>
</evidence>
<name>A0A6P4DWX6_DRORH</name>
<dbReference type="OrthoDB" id="8046192at2759"/>
<dbReference type="AlphaFoldDB" id="A0A6P4DWX6"/>
<evidence type="ECO:0000313" key="2">
    <source>
        <dbReference type="EnsemblMetazoa" id="XP_016970180.1"/>
    </source>
</evidence>
<proteinExistence type="predicted"/>
<reference evidence="4" key="2">
    <citation type="submission" date="2025-04" db="UniProtKB">
        <authorList>
            <consortium name="RefSeq"/>
        </authorList>
    </citation>
    <scope>IDENTIFICATION</scope>
</reference>
<dbReference type="Proteomes" id="UP001652680">
    <property type="component" value="Unassembled WGS sequence"/>
</dbReference>
<feature type="compositionally biased region" description="Basic and acidic residues" evidence="1">
    <location>
        <begin position="145"/>
        <end position="155"/>
    </location>
</feature>
<dbReference type="RefSeq" id="XP_016970180.1">
    <property type="nucleotide sequence ID" value="XM_017114691.1"/>
</dbReference>
<evidence type="ECO:0000313" key="3">
    <source>
        <dbReference type="Proteomes" id="UP001652680"/>
    </source>
</evidence>
<reference evidence="3" key="1">
    <citation type="journal article" date="2021" name="Elife">
        <title>Highly contiguous assemblies of 101 drosophilid genomes.</title>
        <authorList>
            <person name="Kim B.Y."/>
            <person name="Wang J.R."/>
            <person name="Miller D.E."/>
            <person name="Barmina O."/>
            <person name="Delaney E."/>
            <person name="Thompson A."/>
            <person name="Comeault A.A."/>
            <person name="Peede D."/>
            <person name="D'Agostino E.R."/>
            <person name="Pelaez J."/>
            <person name="Aguilar J.M."/>
            <person name="Haji D."/>
            <person name="Matsunaga T."/>
            <person name="Armstrong E.E."/>
            <person name="Zych M."/>
            <person name="Ogawa Y."/>
            <person name="Stamenkovic-Radak M."/>
            <person name="Jelic M."/>
            <person name="Veselinovic M.S."/>
            <person name="Tanaskovic M."/>
            <person name="Eric P."/>
            <person name="Gao J.J."/>
            <person name="Katoh T.K."/>
            <person name="Toda M.J."/>
            <person name="Watabe H."/>
            <person name="Watada M."/>
            <person name="Davis J.S."/>
            <person name="Moyle L.C."/>
            <person name="Manoli G."/>
            <person name="Bertolini E."/>
            <person name="Kostal V."/>
            <person name="Hawley R.S."/>
            <person name="Takahashi A."/>
            <person name="Jones C.D."/>
            <person name="Price D.K."/>
            <person name="Whiteman N."/>
            <person name="Kopp A."/>
            <person name="Matute D.R."/>
            <person name="Petrov D.A."/>
        </authorList>
    </citation>
    <scope>NUCLEOTIDE SEQUENCE [LARGE SCALE GENOMIC DNA]</scope>
</reference>
<organism evidence="4">
    <name type="scientific">Drosophila rhopaloa</name>
    <name type="common">Fruit fly</name>
    <dbReference type="NCBI Taxonomy" id="1041015"/>
    <lineage>
        <taxon>Eukaryota</taxon>
        <taxon>Metazoa</taxon>
        <taxon>Ecdysozoa</taxon>
        <taxon>Arthropoda</taxon>
        <taxon>Hexapoda</taxon>
        <taxon>Insecta</taxon>
        <taxon>Pterygota</taxon>
        <taxon>Neoptera</taxon>
        <taxon>Endopterygota</taxon>
        <taxon>Diptera</taxon>
        <taxon>Brachycera</taxon>
        <taxon>Muscomorpha</taxon>
        <taxon>Ephydroidea</taxon>
        <taxon>Drosophilidae</taxon>
        <taxon>Drosophila</taxon>
        <taxon>Sophophora</taxon>
    </lineage>
</organism>
<dbReference type="GeneID" id="108038006"/>
<evidence type="ECO:0000313" key="4">
    <source>
        <dbReference type="RefSeq" id="XP_016970180.1"/>
    </source>
</evidence>
<accession>A0A6P4DWX6</accession>
<dbReference type="RefSeq" id="XP_044317700.1">
    <property type="nucleotide sequence ID" value="XM_044461765.1"/>
</dbReference>
<gene>
    <name evidence="4" type="primary">LOC108038006</name>
    <name evidence="2" type="synonym">108038006</name>
</gene>